<organism evidence="1">
    <name type="scientific">marine sediment metagenome</name>
    <dbReference type="NCBI Taxonomy" id="412755"/>
    <lineage>
        <taxon>unclassified sequences</taxon>
        <taxon>metagenomes</taxon>
        <taxon>ecological metagenomes</taxon>
    </lineage>
</organism>
<dbReference type="EMBL" id="BARW01033559">
    <property type="protein sequence ID" value="GAJ11066.1"/>
    <property type="molecule type" value="Genomic_DNA"/>
</dbReference>
<dbReference type="AlphaFoldDB" id="X1VBX1"/>
<sequence length="92" mass="11347">MSKEKRDYIFYLEDILDALKKIEYYTKNISFEEFTNNDMIVDAVIREDCRMEIIKPTFMRWLDLRIYHIQSRIVKKKYNSQGQINRFPLSRE</sequence>
<accession>X1VBX1</accession>
<comment type="caution">
    <text evidence="1">The sequence shown here is derived from an EMBL/GenBank/DDBJ whole genome shotgun (WGS) entry which is preliminary data.</text>
</comment>
<gene>
    <name evidence="1" type="ORF">S12H4_52829</name>
</gene>
<name>X1VBX1_9ZZZZ</name>
<evidence type="ECO:0000313" key="1">
    <source>
        <dbReference type="EMBL" id="GAJ11066.1"/>
    </source>
</evidence>
<proteinExistence type="predicted"/>
<protein>
    <submittedName>
        <fullName evidence="1">Uncharacterized protein</fullName>
    </submittedName>
</protein>
<reference evidence="1" key="1">
    <citation type="journal article" date="2014" name="Front. Microbiol.">
        <title>High frequency of phylogenetically diverse reductive dehalogenase-homologous genes in deep subseafloor sedimentary metagenomes.</title>
        <authorList>
            <person name="Kawai M."/>
            <person name="Futagami T."/>
            <person name="Toyoda A."/>
            <person name="Takaki Y."/>
            <person name="Nishi S."/>
            <person name="Hori S."/>
            <person name="Arai W."/>
            <person name="Tsubouchi T."/>
            <person name="Morono Y."/>
            <person name="Uchiyama I."/>
            <person name="Ito T."/>
            <person name="Fujiyama A."/>
            <person name="Inagaki F."/>
            <person name="Takami H."/>
        </authorList>
    </citation>
    <scope>NUCLEOTIDE SEQUENCE</scope>
    <source>
        <strain evidence="1">Expedition CK06-06</strain>
    </source>
</reference>